<dbReference type="InterPro" id="IPR013320">
    <property type="entry name" value="ConA-like_dom_sf"/>
</dbReference>
<organism evidence="1">
    <name type="scientific">marine sediment metagenome</name>
    <dbReference type="NCBI Taxonomy" id="412755"/>
    <lineage>
        <taxon>unclassified sequences</taxon>
        <taxon>metagenomes</taxon>
        <taxon>ecological metagenomes</taxon>
    </lineage>
</organism>
<accession>A0A0F9TUR5</accession>
<protein>
    <submittedName>
        <fullName evidence="1">Uncharacterized protein</fullName>
    </submittedName>
</protein>
<dbReference type="Gene3D" id="2.60.120.200">
    <property type="match status" value="1"/>
</dbReference>
<comment type="caution">
    <text evidence="1">The sequence shown here is derived from an EMBL/GenBank/DDBJ whole genome shotgun (WGS) entry which is preliminary data.</text>
</comment>
<sequence length="262" mass="27781">MSVETELTNVTKVEVRFNLASLSNVEMLPGLVPLELPRLGDLTLYYDPLEQGDLSIIEDVVSGESMTRIPSLDFSYNASPPSVDLAVGTDARNLLVDPSLIRAGADGIQTIMMLLKPDGVIADQYALDYGTNGNTILLGFVDSRWEFFVGVGDFTGDDPRTGTQMVATAGAWQTVCYTVDVDGAGKQSGYLDGALAVGPLNKTFDLTQAAAVLDLGHTNGAADLVGEFGAYLHWTVALTAAEVAQAHNFLRAINAGYGLTEA</sequence>
<gene>
    <name evidence="1" type="ORF">LCGC14_0686250</name>
</gene>
<evidence type="ECO:0000313" key="1">
    <source>
        <dbReference type="EMBL" id="KKN45123.1"/>
    </source>
</evidence>
<name>A0A0F9TUR5_9ZZZZ</name>
<dbReference type="Pfam" id="PF13385">
    <property type="entry name" value="Laminin_G_3"/>
    <property type="match status" value="1"/>
</dbReference>
<dbReference type="EMBL" id="LAZR01001410">
    <property type="protein sequence ID" value="KKN45123.1"/>
    <property type="molecule type" value="Genomic_DNA"/>
</dbReference>
<dbReference type="AlphaFoldDB" id="A0A0F9TUR5"/>
<dbReference type="SUPFAM" id="SSF49899">
    <property type="entry name" value="Concanavalin A-like lectins/glucanases"/>
    <property type="match status" value="1"/>
</dbReference>
<reference evidence="1" key="1">
    <citation type="journal article" date="2015" name="Nature">
        <title>Complex archaea that bridge the gap between prokaryotes and eukaryotes.</title>
        <authorList>
            <person name="Spang A."/>
            <person name="Saw J.H."/>
            <person name="Jorgensen S.L."/>
            <person name="Zaremba-Niedzwiedzka K."/>
            <person name="Martijn J."/>
            <person name="Lind A.E."/>
            <person name="van Eijk R."/>
            <person name="Schleper C."/>
            <person name="Guy L."/>
            <person name="Ettema T.J."/>
        </authorList>
    </citation>
    <scope>NUCLEOTIDE SEQUENCE</scope>
</reference>
<proteinExistence type="predicted"/>